<dbReference type="Gene3D" id="1.10.45.10">
    <property type="entry name" value="Vanillyl-alcohol Oxidase, Chain A, domain 4"/>
    <property type="match status" value="1"/>
</dbReference>
<evidence type="ECO:0000256" key="1">
    <source>
        <dbReference type="ARBA" id="ARBA00001974"/>
    </source>
</evidence>
<keyword evidence="3" id="KW-0285">Flavoprotein</keyword>
<keyword evidence="4" id="KW-0274">FAD</keyword>
<dbReference type="Pfam" id="PF02913">
    <property type="entry name" value="FAD-oxidase_C"/>
    <property type="match status" value="1"/>
</dbReference>
<evidence type="ECO:0000259" key="6">
    <source>
        <dbReference type="PROSITE" id="PS51387"/>
    </source>
</evidence>
<dbReference type="RefSeq" id="WP_200622514.1">
    <property type="nucleotide sequence ID" value="NZ_CAJNAU010000154.1"/>
</dbReference>
<dbReference type="InterPro" id="IPR004113">
    <property type="entry name" value="FAD-bd_oxidored_4_C"/>
</dbReference>
<accession>A0ABN7N7K6</accession>
<gene>
    <name evidence="7" type="ORF">R69658_07546</name>
</gene>
<proteinExistence type="inferred from homology"/>
<evidence type="ECO:0000256" key="4">
    <source>
        <dbReference type="ARBA" id="ARBA00022827"/>
    </source>
</evidence>
<protein>
    <submittedName>
        <fullName evidence="7">FAD-linked oxidoreductase</fullName>
        <ecNumber evidence="7">1.-.-.-</ecNumber>
    </submittedName>
</protein>
<name>A0ABN7N7K6_9BURK</name>
<dbReference type="Pfam" id="PF01565">
    <property type="entry name" value="FAD_binding_4"/>
    <property type="match status" value="1"/>
</dbReference>
<dbReference type="Gene3D" id="3.30.70.2740">
    <property type="match status" value="1"/>
</dbReference>
<comment type="cofactor">
    <cofactor evidence="1">
        <name>FAD</name>
        <dbReference type="ChEBI" id="CHEBI:57692"/>
    </cofactor>
</comment>
<dbReference type="GO" id="GO:0016491">
    <property type="term" value="F:oxidoreductase activity"/>
    <property type="evidence" value="ECO:0007669"/>
    <property type="project" value="UniProtKB-KW"/>
</dbReference>
<dbReference type="Gene3D" id="3.30.43.10">
    <property type="entry name" value="Uridine Diphospho-n-acetylenolpyruvylglucosamine Reductase, domain 2"/>
    <property type="match status" value="1"/>
</dbReference>
<keyword evidence="8" id="KW-1185">Reference proteome</keyword>
<sequence>MSTRQNDTNSVTQTNADDVTAALTDVLGPECVLCGEDIGERYFTNYGEAAGVRPLAVLRPRSVDEVSRALVICSAFAQPVVPQGGMTGLAGGAAPAAGEVVLSLERLSGVEEIDRHAATVTAWAGTTLQTIQEAVVDAGFTLGLDLGARGSCQIGGNVATNAGGNRVVRYGTTREQVLGLEVVLADGTVLSSLNKMLKNNAGYDLRQLFVGSEGTLGVVTRVVLRMHPRLAAPSTALCMTKDFQATLDLLHATRAALPDLLSFEAMWPAFYTFVAAHTPDVRAPQLVDGSFPVLLECAGSDAEETAVRFNATLERWLESELVVDAVVAQNAAEAQTFWTIREGLAIDSLPDLINFDVGVPHGGMEAFVVACERALKARWPDAHVFFFGHLGDSNLHLCVSAPYAQGESAHDVEAVVYEQVSDAGGCISAEHGIGVHKRAWLHCSRSREEIEAMHRLKRAFDPLDILNPGKVI</sequence>
<dbReference type="InterPro" id="IPR051264">
    <property type="entry name" value="FAD-oxidored/transferase_4"/>
</dbReference>
<evidence type="ECO:0000313" key="7">
    <source>
        <dbReference type="EMBL" id="CAE6859442.1"/>
    </source>
</evidence>
<dbReference type="InterPro" id="IPR036318">
    <property type="entry name" value="FAD-bd_PCMH-like_sf"/>
</dbReference>
<dbReference type="SUPFAM" id="SSF55103">
    <property type="entry name" value="FAD-linked oxidases, C-terminal domain"/>
    <property type="match status" value="1"/>
</dbReference>
<feature type="domain" description="FAD-binding PCMH-type" evidence="6">
    <location>
        <begin position="50"/>
        <end position="229"/>
    </location>
</feature>
<comment type="similarity">
    <text evidence="2">Belongs to the FAD-binding oxidoreductase/transferase type 4 family.</text>
</comment>
<dbReference type="InterPro" id="IPR016169">
    <property type="entry name" value="FAD-bd_PCMH_sub2"/>
</dbReference>
<dbReference type="InterPro" id="IPR016167">
    <property type="entry name" value="FAD-bd_PCMH_sub1"/>
</dbReference>
<dbReference type="InterPro" id="IPR016166">
    <property type="entry name" value="FAD-bd_PCMH"/>
</dbReference>
<dbReference type="PANTHER" id="PTHR43716">
    <property type="entry name" value="D-2-HYDROXYGLUTARATE DEHYDROGENASE, MITOCHONDRIAL"/>
    <property type="match status" value="1"/>
</dbReference>
<comment type="caution">
    <text evidence="7">The sequence shown here is derived from an EMBL/GenBank/DDBJ whole genome shotgun (WGS) entry which is preliminary data.</text>
</comment>
<dbReference type="SUPFAM" id="SSF56176">
    <property type="entry name" value="FAD-binding/transporter-associated domain-like"/>
    <property type="match status" value="1"/>
</dbReference>
<reference evidence="7 8" key="1">
    <citation type="submission" date="2021-02" db="EMBL/GenBank/DDBJ databases">
        <authorList>
            <person name="Vanwijnsberghe S."/>
        </authorList>
    </citation>
    <scope>NUCLEOTIDE SEQUENCE [LARGE SCALE GENOMIC DNA]</scope>
    <source>
        <strain evidence="7 8">R-69658</strain>
    </source>
</reference>
<dbReference type="PANTHER" id="PTHR43716:SF1">
    <property type="entry name" value="D-2-HYDROXYGLUTARATE DEHYDROGENASE, MITOCHONDRIAL"/>
    <property type="match status" value="1"/>
</dbReference>
<evidence type="ECO:0000256" key="2">
    <source>
        <dbReference type="ARBA" id="ARBA00008000"/>
    </source>
</evidence>
<evidence type="ECO:0000256" key="5">
    <source>
        <dbReference type="ARBA" id="ARBA00023002"/>
    </source>
</evidence>
<dbReference type="Proteomes" id="UP000674425">
    <property type="component" value="Unassembled WGS sequence"/>
</dbReference>
<dbReference type="EC" id="1.-.-.-" evidence="7"/>
<evidence type="ECO:0000313" key="8">
    <source>
        <dbReference type="Proteomes" id="UP000674425"/>
    </source>
</evidence>
<dbReference type="Gene3D" id="3.30.465.10">
    <property type="match status" value="1"/>
</dbReference>
<dbReference type="InterPro" id="IPR006094">
    <property type="entry name" value="Oxid_FAD_bind_N"/>
</dbReference>
<keyword evidence="5 7" id="KW-0560">Oxidoreductase</keyword>
<dbReference type="EMBL" id="CAJNAU010000154">
    <property type="protein sequence ID" value="CAE6859442.1"/>
    <property type="molecule type" value="Genomic_DNA"/>
</dbReference>
<dbReference type="InterPro" id="IPR016171">
    <property type="entry name" value="Vanillyl_alc_oxidase_C-sub2"/>
</dbReference>
<organism evidence="7 8">
    <name type="scientific">Paraburkholderia aspalathi</name>
    <dbReference type="NCBI Taxonomy" id="1324617"/>
    <lineage>
        <taxon>Bacteria</taxon>
        <taxon>Pseudomonadati</taxon>
        <taxon>Pseudomonadota</taxon>
        <taxon>Betaproteobacteria</taxon>
        <taxon>Burkholderiales</taxon>
        <taxon>Burkholderiaceae</taxon>
        <taxon>Paraburkholderia</taxon>
    </lineage>
</organism>
<dbReference type="Gene3D" id="3.30.70.2190">
    <property type="match status" value="1"/>
</dbReference>
<dbReference type="PROSITE" id="PS51387">
    <property type="entry name" value="FAD_PCMH"/>
    <property type="match status" value="1"/>
</dbReference>
<evidence type="ECO:0000256" key="3">
    <source>
        <dbReference type="ARBA" id="ARBA00022630"/>
    </source>
</evidence>
<dbReference type="InterPro" id="IPR016164">
    <property type="entry name" value="FAD-linked_Oxase-like_C"/>
</dbReference>